<dbReference type="STRING" id="485913.Krac_6977"/>
<proteinExistence type="predicted"/>
<feature type="transmembrane region" description="Helical" evidence="6">
    <location>
        <begin position="1006"/>
        <end position="1027"/>
    </location>
</feature>
<feature type="transmembrane region" description="Helical" evidence="6">
    <location>
        <begin position="739"/>
        <end position="759"/>
    </location>
</feature>
<feature type="transmembrane region" description="Helical" evidence="6">
    <location>
        <begin position="152"/>
        <end position="172"/>
    </location>
</feature>
<dbReference type="eggNOG" id="COG2244">
    <property type="taxonomic scope" value="Bacteria"/>
</dbReference>
<feature type="transmembrane region" description="Helical" evidence="6">
    <location>
        <begin position="268"/>
        <end position="290"/>
    </location>
</feature>
<evidence type="ECO:0000256" key="2">
    <source>
        <dbReference type="ARBA" id="ARBA00022475"/>
    </source>
</evidence>
<feature type="transmembrane region" description="Helical" evidence="6">
    <location>
        <begin position="417"/>
        <end position="439"/>
    </location>
</feature>
<dbReference type="GO" id="GO:0005886">
    <property type="term" value="C:plasma membrane"/>
    <property type="evidence" value="ECO:0007669"/>
    <property type="project" value="UniProtKB-SubCell"/>
</dbReference>
<dbReference type="InterPro" id="IPR007016">
    <property type="entry name" value="O-antigen_ligase-rel_domated"/>
</dbReference>
<feature type="transmembrane region" description="Helical" evidence="6">
    <location>
        <begin position="649"/>
        <end position="672"/>
    </location>
</feature>
<keyword evidence="4 6" id="KW-1133">Transmembrane helix</keyword>
<feature type="transmembrane region" description="Helical" evidence="6">
    <location>
        <begin position="229"/>
        <end position="248"/>
    </location>
</feature>
<evidence type="ECO:0000256" key="1">
    <source>
        <dbReference type="ARBA" id="ARBA00004651"/>
    </source>
</evidence>
<feature type="transmembrane region" description="Helical" evidence="6">
    <location>
        <begin position="445"/>
        <end position="462"/>
    </location>
</feature>
<keyword evidence="9" id="KW-1185">Reference proteome</keyword>
<dbReference type="InterPro" id="IPR002797">
    <property type="entry name" value="Polysacc_synth"/>
</dbReference>
<feature type="transmembrane region" description="Helical" evidence="6">
    <location>
        <begin position="297"/>
        <end position="316"/>
    </location>
</feature>
<feature type="transmembrane region" description="Helical" evidence="6">
    <location>
        <begin position="712"/>
        <end position="733"/>
    </location>
</feature>
<dbReference type="PANTHER" id="PTHR30250:SF11">
    <property type="entry name" value="O-ANTIGEN TRANSPORTER-RELATED"/>
    <property type="match status" value="1"/>
</dbReference>
<comment type="caution">
    <text evidence="8">The sequence shown here is derived from an EMBL/GenBank/DDBJ whole genome shotgun (WGS) entry which is preliminary data.</text>
</comment>
<feature type="transmembrane region" description="Helical" evidence="6">
    <location>
        <begin position="607"/>
        <end position="629"/>
    </location>
</feature>
<accession>D6TQ95</accession>
<protein>
    <submittedName>
        <fullName evidence="8">Polysaccharide biosynthesis protein</fullName>
    </submittedName>
</protein>
<dbReference type="AlphaFoldDB" id="D6TQ95"/>
<dbReference type="CDD" id="cd13128">
    <property type="entry name" value="MATE_Wzx_like"/>
    <property type="match status" value="1"/>
</dbReference>
<feature type="transmembrane region" description="Helical" evidence="6">
    <location>
        <begin position="574"/>
        <end position="595"/>
    </location>
</feature>
<reference evidence="8 9" key="1">
    <citation type="journal article" date="2011" name="Stand. Genomic Sci.">
        <title>Non-contiguous finished genome sequence and contextual data of the filamentous soil bacterium Ktedonobacter racemifer type strain (SOSP1-21).</title>
        <authorList>
            <person name="Chang Y.J."/>
            <person name="Land M."/>
            <person name="Hauser L."/>
            <person name="Chertkov O."/>
            <person name="Del Rio T.G."/>
            <person name="Nolan M."/>
            <person name="Copeland A."/>
            <person name="Tice H."/>
            <person name="Cheng J.F."/>
            <person name="Lucas S."/>
            <person name="Han C."/>
            <person name="Goodwin L."/>
            <person name="Pitluck S."/>
            <person name="Ivanova N."/>
            <person name="Ovchinikova G."/>
            <person name="Pati A."/>
            <person name="Chen A."/>
            <person name="Palaniappan K."/>
            <person name="Mavromatis K."/>
            <person name="Liolios K."/>
            <person name="Brettin T."/>
            <person name="Fiebig A."/>
            <person name="Rohde M."/>
            <person name="Abt B."/>
            <person name="Goker M."/>
            <person name="Detter J.C."/>
            <person name="Woyke T."/>
            <person name="Bristow J."/>
            <person name="Eisen J.A."/>
            <person name="Markowitz V."/>
            <person name="Hugenholtz P."/>
            <person name="Kyrpides N.C."/>
            <person name="Klenk H.P."/>
            <person name="Lapidus A."/>
        </authorList>
    </citation>
    <scope>NUCLEOTIDE SEQUENCE [LARGE SCALE GENOMIC DNA]</scope>
    <source>
        <strain evidence="9">DSM 44963</strain>
    </source>
</reference>
<gene>
    <name evidence="8" type="ORF">Krac_6977</name>
</gene>
<evidence type="ECO:0000256" key="5">
    <source>
        <dbReference type="ARBA" id="ARBA00023136"/>
    </source>
</evidence>
<evidence type="ECO:0000256" key="3">
    <source>
        <dbReference type="ARBA" id="ARBA00022692"/>
    </source>
</evidence>
<keyword evidence="5 6" id="KW-0472">Membrane</keyword>
<evidence type="ECO:0000313" key="8">
    <source>
        <dbReference type="EMBL" id="EFH85743.1"/>
    </source>
</evidence>
<keyword evidence="2" id="KW-1003">Cell membrane</keyword>
<feature type="transmembrane region" description="Helical" evidence="6">
    <location>
        <begin position="861"/>
        <end position="885"/>
    </location>
</feature>
<organism evidence="8 9">
    <name type="scientific">Ktedonobacter racemifer DSM 44963</name>
    <dbReference type="NCBI Taxonomy" id="485913"/>
    <lineage>
        <taxon>Bacteria</taxon>
        <taxon>Bacillati</taxon>
        <taxon>Chloroflexota</taxon>
        <taxon>Ktedonobacteria</taxon>
        <taxon>Ktedonobacterales</taxon>
        <taxon>Ktedonobacteraceae</taxon>
        <taxon>Ktedonobacter</taxon>
    </lineage>
</organism>
<comment type="subcellular location">
    <subcellularLocation>
        <location evidence="1">Cell membrane</location>
        <topology evidence="1">Multi-pass membrane protein</topology>
    </subcellularLocation>
</comment>
<feature type="transmembrane region" description="Helical" evidence="6">
    <location>
        <begin position="891"/>
        <end position="913"/>
    </location>
</feature>
<feature type="transmembrane region" description="Helical" evidence="6">
    <location>
        <begin position="925"/>
        <end position="946"/>
    </location>
</feature>
<sequence>MRRSPSPQPLRRVLAENFTFSLPQALLLLLFILFMLLAVAGSAGIVSPALAIGGLMGAGVVALTLRYPLIALILVCMGAGLPSFLVPVPGHTMRPIEAALFLCVGLIIVRRPTFHPRMPHMMMAIFFIIAIISFIHVPQIGDLNSYGANKRLYGALLLVLSFFVGTFFAGYVKDVSSFLTLALLSNVPMLSIGLGQALKLPMPELLVPSQAIEVTQEGRLSGPFDSPTTFAYSMLVVFAVALACWLLGTRRRDRVVGFCMSIASAAELLLSGTRMACVVALLLLIVALLMTRRYKTLLATLGGVALGVALLFNILLPKFLHGEASDSNRFFLWGKALHLIEENPWVGIGMAQFPNYYSAYVVSLADRLDPAGISVHNQYLEWAMESGVLWCIAGVLLMLSLLVICRRAYTAARETRVIHLAAILMVIGYLCICLTDVPFDKPESTTWLFLIAGVAVGCAVRVRSRATRVTTIAPRSVSAQRVAKVQVDQENEQEKARLAFIPGMTDTGKITLRLPTPYMRALNSERIQSAKGYLPPSPRLQSYDASRELTMPLPALDLGADAVAPSARKTSHSIIIQLISWAIAIPIIFPTTAMLTRSFGPVRYGEYNFMLTVLAICALLSLTGMDPLISRYLSRQKREQWSETLSDALSTRLLTGVIVAAGAALVTCLIPIESEQRSLLLLGYGTLLFSYSFNCVRCVYETAFGTEQRVGAISLLTTINRITTAGLIGLAVYLHLSFLWMYVLIAYSDIPYFIILVILSSRRYKVRLRFRPKRMWKIITESLVFTGHDALALLTGQMDVLVLQPLGGMLNVGIYSLALRITNPLMNIVFAYVSGLFPYLSKTFEEGFNAFSNLYYESTRILALGIVPLAAFVVIMAPQIVGLIAGPEYTMAVASTQFLMIGITLGFFTQLAVRTCMAANKENRIPLITGATLIVNIVSNVMFISLWGATGAAIAAVISEAFSVCSFSLLLARDVQLWRILRVFAQIIVGTIPGALFLIWQVQWSLFYLAPVFFALVLVGCSLTRAVSLKDIRLIRQVVLKRTGKAA</sequence>
<feature type="transmembrane region" description="Helical" evidence="6">
    <location>
        <begin position="120"/>
        <end position="140"/>
    </location>
</feature>
<keyword evidence="3 6" id="KW-0812">Transmembrane</keyword>
<dbReference type="InterPro" id="IPR050833">
    <property type="entry name" value="Poly_Biosynth_Transport"/>
</dbReference>
<feature type="transmembrane region" description="Helical" evidence="6">
    <location>
        <begin position="67"/>
        <end position="86"/>
    </location>
</feature>
<name>D6TQ95_KTERA</name>
<feature type="transmembrane region" description="Helical" evidence="6">
    <location>
        <begin position="983"/>
        <end position="1000"/>
    </location>
</feature>
<evidence type="ECO:0000256" key="4">
    <source>
        <dbReference type="ARBA" id="ARBA00022989"/>
    </source>
</evidence>
<feature type="transmembrane region" description="Helical" evidence="6">
    <location>
        <begin position="952"/>
        <end position="971"/>
    </location>
</feature>
<dbReference type="InParanoid" id="D6TQ95"/>
<feature type="transmembrane region" description="Helical" evidence="6">
    <location>
        <begin position="817"/>
        <end position="840"/>
    </location>
</feature>
<feature type="transmembrane region" description="Helical" evidence="6">
    <location>
        <begin position="387"/>
        <end position="405"/>
    </location>
</feature>
<feature type="transmembrane region" description="Helical" evidence="6">
    <location>
        <begin position="779"/>
        <end position="797"/>
    </location>
</feature>
<dbReference type="Proteomes" id="UP000004508">
    <property type="component" value="Unassembled WGS sequence"/>
</dbReference>
<dbReference type="PANTHER" id="PTHR30250">
    <property type="entry name" value="PST FAMILY PREDICTED COLANIC ACID TRANSPORTER"/>
    <property type="match status" value="1"/>
</dbReference>
<dbReference type="Pfam" id="PF04932">
    <property type="entry name" value="Wzy_C"/>
    <property type="match status" value="1"/>
</dbReference>
<dbReference type="EMBL" id="ADVG01000002">
    <property type="protein sequence ID" value="EFH85743.1"/>
    <property type="molecule type" value="Genomic_DNA"/>
</dbReference>
<evidence type="ECO:0000256" key="6">
    <source>
        <dbReference type="SAM" id="Phobius"/>
    </source>
</evidence>
<feature type="transmembrane region" description="Helical" evidence="6">
    <location>
        <begin position="678"/>
        <end position="700"/>
    </location>
</feature>
<dbReference type="Pfam" id="PF01943">
    <property type="entry name" value="Polysacc_synt"/>
    <property type="match status" value="1"/>
</dbReference>
<evidence type="ECO:0000259" key="7">
    <source>
        <dbReference type="Pfam" id="PF04932"/>
    </source>
</evidence>
<feature type="domain" description="O-antigen ligase-related" evidence="7">
    <location>
        <begin position="261"/>
        <end position="389"/>
    </location>
</feature>
<evidence type="ECO:0000313" key="9">
    <source>
        <dbReference type="Proteomes" id="UP000004508"/>
    </source>
</evidence>